<dbReference type="EMBL" id="WAAO01000002">
    <property type="protein sequence ID" value="KAB1864224.1"/>
    <property type="molecule type" value="Genomic_DNA"/>
</dbReference>
<dbReference type="PANTHER" id="PTHR43685:SF2">
    <property type="entry name" value="GLYCOSYLTRANSFERASE 2-LIKE DOMAIN-CONTAINING PROTEIN"/>
    <property type="match status" value="1"/>
</dbReference>
<dbReference type="Pfam" id="PF00535">
    <property type="entry name" value="Glycos_transf_2"/>
    <property type="match status" value="1"/>
</dbReference>
<dbReference type="InterPro" id="IPR001173">
    <property type="entry name" value="Glyco_trans_2-like"/>
</dbReference>
<accession>A0ABQ6V4Z9</accession>
<keyword evidence="3" id="KW-1185">Reference proteome</keyword>
<sequence>MDLLRHGAPMTGPRVSIVVRTKNRPDFLTRALSSITSQAFDDWEAIIVNDGGDAAKVAALVAALPDPSHRDRVRVIDHPESRGRWVSANAGVLAATGEYLVLHDDDDSWHRDFLAKAVEYLDAHPERQGVVSRIEIVWEREEQGRFVVEEREEFQSQLTAPLLTDTLLFNRFVPIGFLYRRSLHAEIGLYDEKLPVVGDWDFNLKVLSRGALEYLGDQPLAYWHQRRGATGSAANSVAGARSDHARYDASIREEALRSWVEENGTGLVLYLTKFIDQRFVDVENGIREEIVASSFWRRVERRLRRRR</sequence>
<dbReference type="Proteomes" id="UP000478836">
    <property type="component" value="Unassembled WGS sequence"/>
</dbReference>
<gene>
    <name evidence="2" type="ORF">F6A08_08830</name>
</gene>
<dbReference type="SUPFAM" id="SSF53448">
    <property type="entry name" value="Nucleotide-diphospho-sugar transferases"/>
    <property type="match status" value="1"/>
</dbReference>
<evidence type="ECO:0000313" key="3">
    <source>
        <dbReference type="Proteomes" id="UP000478836"/>
    </source>
</evidence>
<dbReference type="InterPro" id="IPR050834">
    <property type="entry name" value="Glycosyltransf_2"/>
</dbReference>
<name>A0ABQ6V4Z9_9MICO</name>
<feature type="domain" description="Glycosyltransferase 2-like" evidence="1">
    <location>
        <begin position="16"/>
        <end position="186"/>
    </location>
</feature>
<dbReference type="Gene3D" id="3.90.550.10">
    <property type="entry name" value="Spore Coat Polysaccharide Biosynthesis Protein SpsA, Chain A"/>
    <property type="match status" value="1"/>
</dbReference>
<protein>
    <submittedName>
        <fullName evidence="2">Glycosyltransferase</fullName>
    </submittedName>
</protein>
<organism evidence="2 3">
    <name type="scientific">Microbacterium algeriense</name>
    <dbReference type="NCBI Taxonomy" id="2615184"/>
    <lineage>
        <taxon>Bacteria</taxon>
        <taxon>Bacillati</taxon>
        <taxon>Actinomycetota</taxon>
        <taxon>Actinomycetes</taxon>
        <taxon>Micrococcales</taxon>
        <taxon>Microbacteriaceae</taxon>
        <taxon>Microbacterium</taxon>
    </lineage>
</organism>
<reference evidence="3" key="1">
    <citation type="submission" date="2019-09" db="EMBL/GenBank/DDBJ databases">
        <title>Whole genome sequencing of Microbacterium maritypicum.</title>
        <authorList>
            <person name="Lenchi N."/>
        </authorList>
    </citation>
    <scope>NUCLEOTIDE SEQUENCE [LARGE SCALE GENOMIC DNA]</scope>
    <source>
        <strain evidence="3">G1</strain>
    </source>
</reference>
<dbReference type="InterPro" id="IPR029044">
    <property type="entry name" value="Nucleotide-diphossugar_trans"/>
</dbReference>
<evidence type="ECO:0000259" key="1">
    <source>
        <dbReference type="Pfam" id="PF00535"/>
    </source>
</evidence>
<dbReference type="PANTHER" id="PTHR43685">
    <property type="entry name" value="GLYCOSYLTRANSFERASE"/>
    <property type="match status" value="1"/>
</dbReference>
<evidence type="ECO:0000313" key="2">
    <source>
        <dbReference type="EMBL" id="KAB1864224.1"/>
    </source>
</evidence>
<comment type="caution">
    <text evidence="2">The sequence shown here is derived from an EMBL/GenBank/DDBJ whole genome shotgun (WGS) entry which is preliminary data.</text>
</comment>
<proteinExistence type="predicted"/>